<keyword evidence="5 9" id="KW-0067">ATP-binding</keyword>
<evidence type="ECO:0000256" key="5">
    <source>
        <dbReference type="ARBA" id="ARBA00022840"/>
    </source>
</evidence>
<evidence type="ECO:0000256" key="9">
    <source>
        <dbReference type="RuleBase" id="RU363035"/>
    </source>
</evidence>
<dbReference type="Gene3D" id="1.10.730.20">
    <property type="match status" value="1"/>
</dbReference>
<evidence type="ECO:0000256" key="7">
    <source>
        <dbReference type="ARBA" id="ARBA00023146"/>
    </source>
</evidence>
<evidence type="ECO:0000256" key="4">
    <source>
        <dbReference type="ARBA" id="ARBA00022741"/>
    </source>
</evidence>
<dbReference type="InterPro" id="IPR001412">
    <property type="entry name" value="aa-tRNA-synth_I_CS"/>
</dbReference>
<sequence length="1028" mass="115586">MQLTKNKLQFLQTKTHQGTIDATTFDSSNNSTNLIETSDKSKENNYKFSDTLLLPKTTFSQRAFASVRELGIFFLTFFSVYYDASFKTLYSWQYNRTNVKGTFVLQDGPPFANGDVHLGHAVNKPLQIRRKARSFAQDAVALQKAAFRRWGFLCDASAKVAYSLAYLLLFRVIADWDNAYETMNNEYEASQVIAFTEMFEKGHIYQDYKPVYWSPSSRTALAEAELEYVDQHESDSVYVKFPIRCAKDTFLAGLPGDIQNSDIQASLLVWTTTPWTLPGNVALCVNPSASYAIALVAFASRPCKEVWVFMKAQIFDLSRLFASLPSTSRGQCSHGLAAEVSEFVVIGEILGKALVGTTCCHPIFKERESVVLSADHVSSYTGTGIVHANPAHGLEDFYVCTTPDLEGKVLVNDVSSVCYVDDAGKFTDFDSRFSGLDIFKEGTQNIIGMLSGEGLLVKHEIHLHRYPYDWRTKKPVILRSTLQWFCRIGGNRNATDDPGNVQKPPPLHAFREKRHIVFLFLGCKKYSVSNAHTPDWCLSRQRVWGVPIPVFYKNNDKRQPVISRDISQHVAGLFRAHGSDIWWSAEHDDALLPPSRRKEGIYFTAGLIRGTDIMDVWFDSGTSWNAVTESATGSHVADLCVEGSDQHRGWFQSSLLTSVALRGALPFKTILTHGFVLDSEGKKMSKSLGNVVSPNNIINGNPNKNKEAAYGADVLRFWAAHHPARFLIGVLHDFCIRLHGVSQSNMLTIDRYIMARLHAFQEELNLHYSSYRFQCVVFRMLTFTSYLSSFYFTLLKDRLYAARADGPERRSAQTVLFYCLEVFTEALAPILPHLVEDIYKHAPRPHGKVLHVAFRGHPSWTNKYLGNKGKRTNEGLDSSSGSHSRPGKATSGRQSVRFVYKRVLLLALINEKRLASLKNITSNEQLEIRIALSHALKPFLDEFEGKKDELKEALGGASVELSFGLSGSCKTDSLEVELLSGEKLLYSTNISVEKTRMNKCPRCWLYQSTNPKCLCPRCREVLNKKPAP</sequence>
<dbReference type="Proteomes" id="UP001168821">
    <property type="component" value="Unassembled WGS sequence"/>
</dbReference>
<dbReference type="InterPro" id="IPR009008">
    <property type="entry name" value="Val/Leu/Ile-tRNA-synth_edit"/>
</dbReference>
<evidence type="ECO:0000256" key="8">
    <source>
        <dbReference type="ARBA" id="ARBA00032665"/>
    </source>
</evidence>
<dbReference type="GO" id="GO:0006428">
    <property type="term" value="P:isoleucyl-tRNA aminoacylation"/>
    <property type="evidence" value="ECO:0007669"/>
    <property type="project" value="InterPro"/>
</dbReference>
<evidence type="ECO:0000313" key="13">
    <source>
        <dbReference type="EMBL" id="KAJ3630025.1"/>
    </source>
</evidence>
<dbReference type="Gene3D" id="1.10.10.830">
    <property type="entry name" value="Ile-tRNA synthetase CP2 domain-like"/>
    <property type="match status" value="1"/>
</dbReference>
<evidence type="ECO:0000259" key="11">
    <source>
        <dbReference type="Pfam" id="PF00133"/>
    </source>
</evidence>
<dbReference type="SUPFAM" id="SSF47323">
    <property type="entry name" value="Anticodon-binding domain of a subclass of class I aminoacyl-tRNA synthetases"/>
    <property type="match status" value="1"/>
</dbReference>
<name>A0AA38M0J6_9CUCU</name>
<dbReference type="EMBL" id="JALNTZ010000920">
    <property type="protein sequence ID" value="KAJ3630025.1"/>
    <property type="molecule type" value="Genomic_DNA"/>
</dbReference>
<proteinExistence type="inferred from homology"/>
<protein>
    <recommendedName>
        <fullName evidence="2">isoleucine--tRNA ligase</fullName>
        <ecNumber evidence="2">6.1.1.5</ecNumber>
    </recommendedName>
    <alternativeName>
        <fullName evidence="8">Isoleucyl-tRNA synthetase</fullName>
    </alternativeName>
</protein>
<feature type="domain" description="Methionyl/Valyl/Leucyl/Isoleucyl-tRNA synthetase anticodon-binding" evidence="12">
    <location>
        <begin position="750"/>
        <end position="844"/>
    </location>
</feature>
<keyword evidence="4 9" id="KW-0547">Nucleotide-binding</keyword>
<dbReference type="GO" id="GO:0004822">
    <property type="term" value="F:isoleucine-tRNA ligase activity"/>
    <property type="evidence" value="ECO:0007669"/>
    <property type="project" value="UniProtKB-EC"/>
</dbReference>
<dbReference type="GO" id="GO:0032543">
    <property type="term" value="P:mitochondrial translation"/>
    <property type="evidence" value="ECO:0007669"/>
    <property type="project" value="TreeGrafter"/>
</dbReference>
<dbReference type="Gene3D" id="3.90.740.10">
    <property type="entry name" value="Valyl/Leucyl/Isoleucyl-tRNA synthetase, editing domain"/>
    <property type="match status" value="1"/>
</dbReference>
<dbReference type="PROSITE" id="PS00178">
    <property type="entry name" value="AA_TRNA_LIGASE_I"/>
    <property type="match status" value="1"/>
</dbReference>
<dbReference type="InterPro" id="IPR013155">
    <property type="entry name" value="M/V/L/I-tRNA-synth_anticd-bd"/>
</dbReference>
<evidence type="ECO:0000256" key="2">
    <source>
        <dbReference type="ARBA" id="ARBA00013165"/>
    </source>
</evidence>
<dbReference type="InterPro" id="IPR009080">
    <property type="entry name" value="tRNAsynth_Ia_anticodon-bd"/>
</dbReference>
<evidence type="ECO:0000256" key="6">
    <source>
        <dbReference type="ARBA" id="ARBA00022917"/>
    </source>
</evidence>
<dbReference type="Pfam" id="PF00133">
    <property type="entry name" value="tRNA-synt_1"/>
    <property type="match status" value="2"/>
</dbReference>
<keyword evidence="7 9" id="KW-0030">Aminoacyl-tRNA synthetase</keyword>
<dbReference type="Pfam" id="PF08264">
    <property type="entry name" value="Anticodon_1"/>
    <property type="match status" value="1"/>
</dbReference>
<dbReference type="InterPro" id="IPR014729">
    <property type="entry name" value="Rossmann-like_a/b/a_fold"/>
</dbReference>
<dbReference type="GO" id="GO:0000049">
    <property type="term" value="F:tRNA binding"/>
    <property type="evidence" value="ECO:0007669"/>
    <property type="project" value="InterPro"/>
</dbReference>
<dbReference type="SUPFAM" id="SSF50677">
    <property type="entry name" value="ValRS/IleRS/LeuRS editing domain"/>
    <property type="match status" value="1"/>
</dbReference>
<dbReference type="PANTHER" id="PTHR42765:SF1">
    <property type="entry name" value="ISOLEUCINE--TRNA LIGASE, MITOCHONDRIAL"/>
    <property type="match status" value="1"/>
</dbReference>
<evidence type="ECO:0000256" key="10">
    <source>
        <dbReference type="SAM" id="MobiDB-lite"/>
    </source>
</evidence>
<keyword evidence="14" id="KW-1185">Reference proteome</keyword>
<dbReference type="InterPro" id="IPR033708">
    <property type="entry name" value="Anticodon_Ile_BEm"/>
</dbReference>
<dbReference type="PANTHER" id="PTHR42765">
    <property type="entry name" value="SOLEUCYL-TRNA SYNTHETASE"/>
    <property type="match status" value="1"/>
</dbReference>
<dbReference type="CDD" id="cd07960">
    <property type="entry name" value="Anticodon_Ia_Ile_BEm"/>
    <property type="match status" value="1"/>
</dbReference>
<evidence type="ECO:0000256" key="3">
    <source>
        <dbReference type="ARBA" id="ARBA00022598"/>
    </source>
</evidence>
<keyword evidence="3 9" id="KW-0436">Ligase</keyword>
<dbReference type="Gene3D" id="3.40.50.620">
    <property type="entry name" value="HUPs"/>
    <property type="match status" value="2"/>
</dbReference>
<dbReference type="InterPro" id="IPR050081">
    <property type="entry name" value="Ile-tRNA_ligase"/>
</dbReference>
<dbReference type="PRINTS" id="PR00984">
    <property type="entry name" value="TRNASYNTHILE"/>
</dbReference>
<dbReference type="GO" id="GO:0002161">
    <property type="term" value="F:aminoacyl-tRNA deacylase activity"/>
    <property type="evidence" value="ECO:0007669"/>
    <property type="project" value="InterPro"/>
</dbReference>
<comment type="caution">
    <text evidence="13">The sequence shown here is derived from an EMBL/GenBank/DDBJ whole genome shotgun (WGS) entry which is preliminary data.</text>
</comment>
<feature type="domain" description="Aminoacyl-tRNA synthetase class Ia" evidence="11">
    <location>
        <begin position="90"/>
        <end position="127"/>
    </location>
</feature>
<dbReference type="EC" id="6.1.1.5" evidence="2"/>
<dbReference type="SUPFAM" id="SSF52374">
    <property type="entry name" value="Nucleotidylyl transferase"/>
    <property type="match status" value="1"/>
</dbReference>
<reference evidence="13" key="1">
    <citation type="journal article" date="2023" name="G3 (Bethesda)">
        <title>Whole genome assemblies of Zophobas morio and Tenebrio molitor.</title>
        <authorList>
            <person name="Kaur S."/>
            <person name="Stinson S.A."/>
            <person name="diCenzo G.C."/>
        </authorList>
    </citation>
    <scope>NUCLEOTIDE SEQUENCE</scope>
    <source>
        <strain evidence="13">QUZm001</strain>
    </source>
</reference>
<dbReference type="GO" id="GO:0005739">
    <property type="term" value="C:mitochondrion"/>
    <property type="evidence" value="ECO:0007669"/>
    <property type="project" value="TreeGrafter"/>
</dbReference>
<feature type="region of interest" description="Disordered" evidence="10">
    <location>
        <begin position="863"/>
        <end position="890"/>
    </location>
</feature>
<organism evidence="13 14">
    <name type="scientific">Zophobas morio</name>
    <dbReference type="NCBI Taxonomy" id="2755281"/>
    <lineage>
        <taxon>Eukaryota</taxon>
        <taxon>Metazoa</taxon>
        <taxon>Ecdysozoa</taxon>
        <taxon>Arthropoda</taxon>
        <taxon>Hexapoda</taxon>
        <taxon>Insecta</taxon>
        <taxon>Pterygota</taxon>
        <taxon>Neoptera</taxon>
        <taxon>Endopterygota</taxon>
        <taxon>Coleoptera</taxon>
        <taxon>Polyphaga</taxon>
        <taxon>Cucujiformia</taxon>
        <taxon>Tenebrionidae</taxon>
        <taxon>Zophobas</taxon>
    </lineage>
</organism>
<dbReference type="InterPro" id="IPR002300">
    <property type="entry name" value="aa-tRNA-synth_Ia"/>
</dbReference>
<dbReference type="AlphaFoldDB" id="A0AA38M0J6"/>
<evidence type="ECO:0000259" key="12">
    <source>
        <dbReference type="Pfam" id="PF08264"/>
    </source>
</evidence>
<accession>A0AA38M0J6</accession>
<gene>
    <name evidence="13" type="ORF">Zmor_028498</name>
</gene>
<comment type="similarity">
    <text evidence="1 9">Belongs to the class-I aminoacyl-tRNA synthetase family.</text>
</comment>
<evidence type="ECO:0000256" key="1">
    <source>
        <dbReference type="ARBA" id="ARBA00005594"/>
    </source>
</evidence>
<dbReference type="GO" id="GO:0005524">
    <property type="term" value="F:ATP binding"/>
    <property type="evidence" value="ECO:0007669"/>
    <property type="project" value="UniProtKB-KW"/>
</dbReference>
<evidence type="ECO:0000313" key="14">
    <source>
        <dbReference type="Proteomes" id="UP001168821"/>
    </source>
</evidence>
<keyword evidence="6 9" id="KW-0648">Protein biosynthesis</keyword>
<dbReference type="InterPro" id="IPR002301">
    <property type="entry name" value="Ile-tRNA-ligase"/>
</dbReference>
<feature type="domain" description="Aminoacyl-tRNA synthetase class Ia" evidence="11">
    <location>
        <begin position="172"/>
        <end position="720"/>
    </location>
</feature>